<dbReference type="PIRSF" id="PIRSF011396">
    <property type="entry name" value="Trp_halogenase"/>
    <property type="match status" value="1"/>
</dbReference>
<sequence>MSNNPIQKLVILGGGTAGWMAASSLKDTFPQLNITVVESSEIGTIGVGEATIPTIRRFYSMLGLTDEEVIRATQGTCKLGIQFNGWLSPKSSFLHPFGSYGEALNGIPFHHYWLKHNSAESAGQLEQYCVAVQLAKQNKFCLPPSKPQSALSVFDWALHLDAGLFAGLLRRHAEENAVQRIDATVTEVETSAENGFITALKLDNGQRVEGELFLDCSGFKGVLIEQTLKTGYQDWSRWLLCDSAVVAQSELQGDPAPYTQANARTAGWQWKIPLQHRQGNGLVYSNTHQTDKQAEAELRANIEGKLLQDPRVLRFTPGRRNKSWNKNCIALGLAAGFFEPIESTNIALIETAIEKIKLLFPDTGFQPALRDEFNYRIEKEYESVRDFVILHYCLNQRQEPFWQEYRQISIPDTLAHRIELFKANGMLPRQRHEIFQPNSWLALFDGYQCYPLRYDPSIEKIPLDLIRQGLAGMRRSIASAVENSPPHTAYLQRCQQG</sequence>
<dbReference type="EMBL" id="CP013650">
    <property type="protein sequence ID" value="ALS98514.1"/>
    <property type="molecule type" value="Genomic_DNA"/>
</dbReference>
<dbReference type="PANTHER" id="PTHR43747:SF4">
    <property type="entry name" value="FLAVIN-DEPENDENT TRYPTOPHAN HALOGENASE"/>
    <property type="match status" value="1"/>
</dbReference>
<dbReference type="RefSeq" id="WP_062479776.1">
    <property type="nucleotide sequence ID" value="NZ_CP013650.1"/>
</dbReference>
<gene>
    <name evidence="3" type="ORF">AT746_09735</name>
</gene>
<name>A0A0U3AKM8_9ALTE</name>
<keyword evidence="2" id="KW-0547">Nucleotide-binding</keyword>
<dbReference type="InterPro" id="IPR036188">
    <property type="entry name" value="FAD/NAD-bd_sf"/>
</dbReference>
<dbReference type="AlphaFoldDB" id="A0A0U3AKM8"/>
<accession>A0A0U3AKM8</accession>
<feature type="binding site" evidence="2">
    <location>
        <position position="78"/>
    </location>
    <ligand>
        <name>7-chloro-L-tryptophan</name>
        <dbReference type="ChEBI" id="CHEBI:58713"/>
    </ligand>
</feature>
<feature type="active site" evidence="1">
    <location>
        <position position="78"/>
    </location>
</feature>
<feature type="binding site" evidence="2">
    <location>
        <position position="333"/>
    </location>
    <ligand>
        <name>FAD</name>
        <dbReference type="ChEBI" id="CHEBI:57692"/>
    </ligand>
</feature>
<feature type="binding site" evidence="2">
    <location>
        <position position="185"/>
    </location>
    <ligand>
        <name>FAD</name>
        <dbReference type="ChEBI" id="CHEBI:57692"/>
    </ligand>
</feature>
<evidence type="ECO:0000313" key="3">
    <source>
        <dbReference type="EMBL" id="ALS98514.1"/>
    </source>
</evidence>
<dbReference type="STRING" id="1526571.AT746_09735"/>
<dbReference type="KEGG" id="lal:AT746_09735"/>
<dbReference type="InterPro" id="IPR033856">
    <property type="entry name" value="Trp_halogen"/>
</dbReference>
<dbReference type="GO" id="GO:0004497">
    <property type="term" value="F:monooxygenase activity"/>
    <property type="evidence" value="ECO:0007669"/>
    <property type="project" value="InterPro"/>
</dbReference>
<dbReference type="Gene3D" id="3.50.50.60">
    <property type="entry name" value="FAD/NAD(P)-binding domain"/>
    <property type="match status" value="1"/>
</dbReference>
<reference evidence="3 4" key="1">
    <citation type="submission" date="2015-12" db="EMBL/GenBank/DDBJ databases">
        <title>Complete genome of Lacimicrobium alkaliphilum KCTC 32984.</title>
        <authorList>
            <person name="Kim S.-G."/>
            <person name="Lee Y.-J."/>
        </authorList>
    </citation>
    <scope>NUCLEOTIDE SEQUENCE [LARGE SCALE GENOMIC DNA]</scope>
    <source>
        <strain evidence="3 4">YelD216</strain>
    </source>
</reference>
<dbReference type="SUPFAM" id="SSF51905">
    <property type="entry name" value="FAD/NAD(P)-binding domain"/>
    <property type="match status" value="1"/>
</dbReference>
<dbReference type="InterPro" id="IPR050816">
    <property type="entry name" value="Flavin-dep_Halogenase_NPB"/>
</dbReference>
<evidence type="ECO:0000256" key="2">
    <source>
        <dbReference type="PIRSR" id="PIRSR011396-2"/>
    </source>
</evidence>
<dbReference type="Proteomes" id="UP000068447">
    <property type="component" value="Chromosome"/>
</dbReference>
<evidence type="ECO:0000313" key="4">
    <source>
        <dbReference type="Proteomes" id="UP000068447"/>
    </source>
</evidence>
<keyword evidence="2" id="KW-0285">Flavoprotein</keyword>
<proteinExistence type="predicted"/>
<evidence type="ECO:0000256" key="1">
    <source>
        <dbReference type="PIRSR" id="PIRSR011396-1"/>
    </source>
</evidence>
<keyword evidence="2" id="KW-0274">FAD</keyword>
<feature type="binding site" evidence="2">
    <location>
        <position position="342"/>
    </location>
    <ligand>
        <name>L-tryptophan</name>
        <dbReference type="ChEBI" id="CHEBI:57912"/>
    </ligand>
</feature>
<organism evidence="3 4">
    <name type="scientific">Lacimicrobium alkaliphilum</name>
    <dbReference type="NCBI Taxonomy" id="1526571"/>
    <lineage>
        <taxon>Bacteria</taxon>
        <taxon>Pseudomonadati</taxon>
        <taxon>Pseudomonadota</taxon>
        <taxon>Gammaproteobacteria</taxon>
        <taxon>Alteromonadales</taxon>
        <taxon>Alteromonadaceae</taxon>
        <taxon>Lacimicrobium</taxon>
    </lineage>
</organism>
<keyword evidence="4" id="KW-1185">Reference proteome</keyword>
<dbReference type="OrthoDB" id="6278312at2"/>
<feature type="binding site" evidence="2">
    <location>
        <begin position="14"/>
        <end position="17"/>
    </location>
    <ligand>
        <name>FAD</name>
        <dbReference type="ChEBI" id="CHEBI:57692"/>
    </ligand>
</feature>
<dbReference type="Pfam" id="PF04820">
    <property type="entry name" value="Trp_halogenase"/>
    <property type="match status" value="1"/>
</dbReference>
<dbReference type="InterPro" id="IPR006905">
    <property type="entry name" value="Flavin_halogenase"/>
</dbReference>
<feature type="binding site" evidence="2">
    <location>
        <position position="346"/>
    </location>
    <ligand>
        <name>L-tryptophan</name>
        <dbReference type="ChEBI" id="CHEBI:57912"/>
    </ligand>
</feature>
<dbReference type="GO" id="GO:0000166">
    <property type="term" value="F:nucleotide binding"/>
    <property type="evidence" value="ECO:0007669"/>
    <property type="project" value="UniProtKB-KW"/>
</dbReference>
<dbReference type="PANTHER" id="PTHR43747">
    <property type="entry name" value="FAD-BINDING PROTEIN"/>
    <property type="match status" value="1"/>
</dbReference>
<protein>
    <submittedName>
        <fullName evidence="3">Tryptophan halogenase</fullName>
    </submittedName>
</protein>